<evidence type="ECO:0000256" key="1">
    <source>
        <dbReference type="SAM" id="MobiDB-lite"/>
    </source>
</evidence>
<sequence>MAPSNIVSDMLASRSLHVAEPLTGVIFSVILVLASITVISGFLTQRILSTKTWTRLPFVVWLVYLIYIDSYLFVFVTAILQFALGVNTSIKICDGAILLCLVCYVTTKASPSFFLIYLFLVERAHIVRGTPKHRLKSKLYLFNSFGMLGVYVVIAIFNFIYRITRLENQLCVIGMQKKSMIPLISFDAVVNVYLTILFLIPLKNLYSFKNFPKTPANINLRTLALRTFVGAVCTLTSSIINLTVLMVLDGEPGWVCLMCCNSDILFSAAVVQWVTSKDHAGSSTNNTDPARRGTDISYPHDRQPDHHRRHLSVNNNGFCADDVAMNKIDFSPSSKGFPSSRATEFDEDIKEHLEPGLRRTSSQKRVLDDMGDIAVGGRRSDGDDTAYKQRHDAASSSMVGHAQPMHAPPPPHITRTDELGTSGPRTILGSGVMVTTTISRESRPGNTTTFEESGLREAALPTSDLAERRGRRWAGGRRSDAAGVFNEDAYLSYATTEITAGKQDGGRHHPRT</sequence>
<feature type="region of interest" description="Disordered" evidence="1">
    <location>
        <begin position="441"/>
        <end position="478"/>
    </location>
</feature>
<dbReference type="PANTHER" id="PTHR38848">
    <property type="entry name" value="G-PROTEIN COUPLED RECEPTORS FAMILY 3 PROFILE DOMAIN-CONTAINING PROTEIN"/>
    <property type="match status" value="1"/>
</dbReference>
<reference evidence="3" key="1">
    <citation type="journal article" date="2021" name="Nat. Commun.">
        <title>Genetic determinants of endophytism in the Arabidopsis root mycobiome.</title>
        <authorList>
            <person name="Mesny F."/>
            <person name="Miyauchi S."/>
            <person name="Thiergart T."/>
            <person name="Pickel B."/>
            <person name="Atanasova L."/>
            <person name="Karlsson M."/>
            <person name="Huettel B."/>
            <person name="Barry K.W."/>
            <person name="Haridas S."/>
            <person name="Chen C."/>
            <person name="Bauer D."/>
            <person name="Andreopoulos W."/>
            <person name="Pangilinan J."/>
            <person name="LaButti K."/>
            <person name="Riley R."/>
            <person name="Lipzen A."/>
            <person name="Clum A."/>
            <person name="Drula E."/>
            <person name="Henrissat B."/>
            <person name="Kohler A."/>
            <person name="Grigoriev I.V."/>
            <person name="Martin F.M."/>
            <person name="Hacquard S."/>
        </authorList>
    </citation>
    <scope>NUCLEOTIDE SEQUENCE</scope>
    <source>
        <strain evidence="3">MPI-CAGE-AT-0016</strain>
    </source>
</reference>
<keyword evidence="2" id="KW-1133">Transmembrane helix</keyword>
<proteinExistence type="predicted"/>
<dbReference type="PANTHER" id="PTHR38848:SF3">
    <property type="entry name" value="G-PROTEIN COUPLED RECEPTORS FAMILY 3 PROFILE DOMAIN-CONTAINING PROTEIN"/>
    <property type="match status" value="1"/>
</dbReference>
<keyword evidence="2" id="KW-0812">Transmembrane</keyword>
<feature type="transmembrane region" description="Helical" evidence="2">
    <location>
        <begin position="56"/>
        <end position="84"/>
    </location>
</feature>
<evidence type="ECO:0000256" key="2">
    <source>
        <dbReference type="SAM" id="Phobius"/>
    </source>
</evidence>
<feature type="compositionally biased region" description="Basic and acidic residues" evidence="1">
    <location>
        <begin position="378"/>
        <end position="393"/>
    </location>
</feature>
<name>A0A8K0TNY9_9PEZI</name>
<dbReference type="Proteomes" id="UP000813385">
    <property type="component" value="Unassembled WGS sequence"/>
</dbReference>
<feature type="transmembrane region" description="Helical" evidence="2">
    <location>
        <begin position="223"/>
        <end position="248"/>
    </location>
</feature>
<dbReference type="OrthoDB" id="3210850at2759"/>
<protein>
    <submittedName>
        <fullName evidence="3">Uncharacterized protein</fullName>
    </submittedName>
</protein>
<dbReference type="AlphaFoldDB" id="A0A8K0TNY9"/>
<dbReference type="EMBL" id="JAGPXD010000002">
    <property type="protein sequence ID" value="KAH7366864.1"/>
    <property type="molecule type" value="Genomic_DNA"/>
</dbReference>
<evidence type="ECO:0000313" key="4">
    <source>
        <dbReference type="Proteomes" id="UP000813385"/>
    </source>
</evidence>
<feature type="transmembrane region" description="Helical" evidence="2">
    <location>
        <begin position="96"/>
        <end position="120"/>
    </location>
</feature>
<evidence type="ECO:0000313" key="3">
    <source>
        <dbReference type="EMBL" id="KAH7366864.1"/>
    </source>
</evidence>
<keyword evidence="2" id="KW-0472">Membrane</keyword>
<feature type="region of interest" description="Disordered" evidence="1">
    <location>
        <begin position="373"/>
        <end position="409"/>
    </location>
</feature>
<organism evidence="3 4">
    <name type="scientific">Plectosphaerella cucumerina</name>
    <dbReference type="NCBI Taxonomy" id="40658"/>
    <lineage>
        <taxon>Eukaryota</taxon>
        <taxon>Fungi</taxon>
        <taxon>Dikarya</taxon>
        <taxon>Ascomycota</taxon>
        <taxon>Pezizomycotina</taxon>
        <taxon>Sordariomycetes</taxon>
        <taxon>Hypocreomycetidae</taxon>
        <taxon>Glomerellales</taxon>
        <taxon>Plectosphaerellaceae</taxon>
        <taxon>Plectosphaerella</taxon>
    </lineage>
</organism>
<feature type="transmembrane region" description="Helical" evidence="2">
    <location>
        <begin position="22"/>
        <end position="44"/>
    </location>
</feature>
<accession>A0A8K0TNY9</accession>
<feature type="compositionally biased region" description="Polar residues" evidence="1">
    <location>
        <begin position="441"/>
        <end position="451"/>
    </location>
</feature>
<feature type="transmembrane region" description="Helical" evidence="2">
    <location>
        <begin position="181"/>
        <end position="202"/>
    </location>
</feature>
<keyword evidence="4" id="KW-1185">Reference proteome</keyword>
<feature type="transmembrane region" description="Helical" evidence="2">
    <location>
        <begin position="140"/>
        <end position="161"/>
    </location>
</feature>
<comment type="caution">
    <text evidence="3">The sequence shown here is derived from an EMBL/GenBank/DDBJ whole genome shotgun (WGS) entry which is preliminary data.</text>
</comment>
<gene>
    <name evidence="3" type="ORF">B0T11DRAFT_325181</name>
</gene>